<evidence type="ECO:0000313" key="5">
    <source>
        <dbReference type="EMBL" id="KAJ8604576.1"/>
    </source>
</evidence>
<dbReference type="PANTHER" id="PTHR11474:SF126">
    <property type="entry name" value="TYROSINASE-LIKE PROTEIN TYR-1-RELATED"/>
    <property type="match status" value="1"/>
</dbReference>
<dbReference type="Proteomes" id="UP001230188">
    <property type="component" value="Unassembled WGS sequence"/>
</dbReference>
<dbReference type="Gene3D" id="1.10.1280.10">
    <property type="entry name" value="Di-copper center containing domain from catechol oxidase"/>
    <property type="match status" value="1"/>
</dbReference>
<dbReference type="Pfam" id="PF00264">
    <property type="entry name" value="Tyrosinase"/>
    <property type="match status" value="1"/>
</dbReference>
<dbReference type="InterPro" id="IPR008922">
    <property type="entry name" value="Di-copper_centre_dom_sf"/>
</dbReference>
<dbReference type="EMBL" id="JAQMWT010000328">
    <property type="protein sequence ID" value="KAJ8604576.1"/>
    <property type="molecule type" value="Genomic_DNA"/>
</dbReference>
<dbReference type="InterPro" id="IPR050316">
    <property type="entry name" value="Tyrosinase/Hemocyanin"/>
</dbReference>
<keyword evidence="2" id="KW-0186">Copper</keyword>
<feature type="domain" description="Tyrosinase copper-binding" evidence="4">
    <location>
        <begin position="54"/>
        <end position="280"/>
    </location>
</feature>
<gene>
    <name evidence="5" type="ORF">CTAYLR_007629</name>
</gene>
<accession>A0AAD7UFH1</accession>
<dbReference type="InterPro" id="IPR002227">
    <property type="entry name" value="Tyrosinase_Cu-bd"/>
</dbReference>
<reference evidence="5" key="1">
    <citation type="submission" date="2023-01" db="EMBL/GenBank/DDBJ databases">
        <title>Metagenome sequencing of chrysophaentin producing Chrysophaeum taylorii.</title>
        <authorList>
            <person name="Davison J."/>
            <person name="Bewley C."/>
        </authorList>
    </citation>
    <scope>NUCLEOTIDE SEQUENCE</scope>
    <source>
        <strain evidence="5">NIES-1699</strain>
    </source>
</reference>
<evidence type="ECO:0000259" key="4">
    <source>
        <dbReference type="Pfam" id="PF00264"/>
    </source>
</evidence>
<dbReference type="PRINTS" id="PR00092">
    <property type="entry name" value="TYROSINASE"/>
</dbReference>
<keyword evidence="6" id="KW-1185">Reference proteome</keyword>
<dbReference type="GO" id="GO:0046872">
    <property type="term" value="F:metal ion binding"/>
    <property type="evidence" value="ECO:0007669"/>
    <property type="project" value="UniProtKB-KW"/>
</dbReference>
<evidence type="ECO:0000256" key="1">
    <source>
        <dbReference type="ARBA" id="ARBA00022723"/>
    </source>
</evidence>
<feature type="signal peptide" evidence="3">
    <location>
        <begin position="1"/>
        <end position="15"/>
    </location>
</feature>
<protein>
    <recommendedName>
        <fullName evidence="4">Tyrosinase copper-binding domain-containing protein</fullName>
    </recommendedName>
</protein>
<proteinExistence type="predicted"/>
<comment type="caution">
    <text evidence="5">The sequence shown here is derived from an EMBL/GenBank/DDBJ whole genome shotgun (WGS) entry which is preliminary data.</text>
</comment>
<evidence type="ECO:0000256" key="3">
    <source>
        <dbReference type="SAM" id="SignalP"/>
    </source>
</evidence>
<dbReference type="GO" id="GO:0016491">
    <property type="term" value="F:oxidoreductase activity"/>
    <property type="evidence" value="ECO:0007669"/>
    <property type="project" value="InterPro"/>
</dbReference>
<dbReference type="PANTHER" id="PTHR11474">
    <property type="entry name" value="TYROSINASE FAMILY MEMBER"/>
    <property type="match status" value="1"/>
</dbReference>
<dbReference type="SUPFAM" id="SSF48056">
    <property type="entry name" value="Di-copper centre-containing domain"/>
    <property type="match status" value="1"/>
</dbReference>
<feature type="chain" id="PRO_5042060696" description="Tyrosinase copper-binding domain-containing protein" evidence="3">
    <location>
        <begin position="16"/>
        <end position="357"/>
    </location>
</feature>
<evidence type="ECO:0000256" key="2">
    <source>
        <dbReference type="ARBA" id="ARBA00023008"/>
    </source>
</evidence>
<name>A0AAD7UFH1_9STRA</name>
<keyword evidence="3" id="KW-0732">Signal</keyword>
<sequence>MILLLVPALVQPTIAIFLRKEIRSLSTDEFYEWSTALHKFRDDKIPDFTFPNIQTITAFHAAATLNETYDQAHQGANFIPLHALLIRAFEMGLQYWYPNASSIYWDWSNDPSAIFTPELMGEYDESAGVILNGPLANYPVGYVAEVANEDFLGWVPENQTVLRHESLPLNKEIVGRVANQTMYYDPPATAEMVEACGNTTSFRDFWCCVFYVEDARDSCNSTNDSSESRIHGLVHGWYSGYATVGDSLVRFDGADLATSPNDPIFFLHHTNIERFWQAWAVKTGRFMATIADPCGGYDEETPAGHGIREPFYPKIDMVDAATNEILPDGADGIPDTPYVVCGALYANPPYEYDTYPF</sequence>
<evidence type="ECO:0000313" key="6">
    <source>
        <dbReference type="Proteomes" id="UP001230188"/>
    </source>
</evidence>
<dbReference type="AlphaFoldDB" id="A0AAD7UFH1"/>
<organism evidence="5 6">
    <name type="scientific">Chrysophaeum taylorii</name>
    <dbReference type="NCBI Taxonomy" id="2483200"/>
    <lineage>
        <taxon>Eukaryota</taxon>
        <taxon>Sar</taxon>
        <taxon>Stramenopiles</taxon>
        <taxon>Ochrophyta</taxon>
        <taxon>Pelagophyceae</taxon>
        <taxon>Pelagomonadales</taxon>
        <taxon>Pelagomonadaceae</taxon>
        <taxon>Chrysophaeum</taxon>
    </lineage>
</organism>
<keyword evidence="1" id="KW-0479">Metal-binding</keyword>